<dbReference type="AlphaFoldDB" id="A0A953I567"/>
<dbReference type="InterPro" id="IPR007863">
    <property type="entry name" value="Peptidase_M16_C"/>
</dbReference>
<dbReference type="InterPro" id="IPR050361">
    <property type="entry name" value="MPP/UQCRC_Complex"/>
</dbReference>
<proteinExistence type="predicted"/>
<gene>
    <name evidence="2" type="ORF">CWE10_16870</name>
</gene>
<accession>A0A953I567</accession>
<organism evidence="2 3">
    <name type="scientific">Symbiobacterium thermophilum</name>
    <dbReference type="NCBI Taxonomy" id="2734"/>
    <lineage>
        <taxon>Bacteria</taxon>
        <taxon>Bacillati</taxon>
        <taxon>Bacillota</taxon>
        <taxon>Clostridia</taxon>
        <taxon>Eubacteriales</taxon>
        <taxon>Symbiobacteriaceae</taxon>
        <taxon>Symbiobacterium</taxon>
    </lineage>
</organism>
<dbReference type="EMBL" id="PIUK01000257">
    <property type="protein sequence ID" value="MBY6277830.1"/>
    <property type="molecule type" value="Genomic_DNA"/>
</dbReference>
<protein>
    <recommendedName>
        <fullName evidence="1">Peptidase M16 C-terminal domain-containing protein</fullName>
    </recommendedName>
</protein>
<evidence type="ECO:0000259" key="1">
    <source>
        <dbReference type="Pfam" id="PF05193"/>
    </source>
</evidence>
<dbReference type="SUPFAM" id="SSF63411">
    <property type="entry name" value="LuxS/MPP-like metallohydrolase"/>
    <property type="match status" value="2"/>
</dbReference>
<sequence length="427" mass="47770">MADHFTRFPLHEGVNLYVQPTRKFKTTTVYIYFHMPLEPVTVTYNALLPMVLARASADFPTTAALSRHLDELYGASFSVDVTRRGEVQSIVFRLEVAGDHHIPGERGLLLRGLDVLASVITRPLLVGDGFRPDYVEQERNNLRQMIEGLINDKRRYAMVRCTAEMCAGEPFALHRLGRVEDLEGATPQSLLAHHRRVLTEAPVDIFILGDVDPEQVAQEVPRRLPIPAGERRFPDTLVKRRPDGPVRAVVDRMDVNQGVVVIGFRTGITLRDELYFPMLVANGVLGGFSHSKLFQEVREKHSLAYFAYSAIETVKGVGYMYAGVEFADAEKCRAIMLEQLKALQEGALTEAELEMTKATLVNDMLSAADSPGAMAELAVDQVFSGRDLSIDERVTRYRQVTREQVVEAARHFTPDTVYLLTRKEGGA</sequence>
<dbReference type="PANTHER" id="PTHR11851:SF186">
    <property type="entry name" value="INACTIVE METALLOPROTEASE YMFF-RELATED"/>
    <property type="match status" value="1"/>
</dbReference>
<dbReference type="RefSeq" id="WP_273381210.1">
    <property type="nucleotide sequence ID" value="NZ_PIUK01000257.1"/>
</dbReference>
<reference evidence="2" key="1">
    <citation type="submission" date="2017-11" db="EMBL/GenBank/DDBJ databases">
        <title>Three new genomes from thermophilic consortium.</title>
        <authorList>
            <person name="Quaggio R."/>
            <person name="Amgarten D."/>
            <person name="Setubal J.C."/>
        </authorList>
    </citation>
    <scope>NUCLEOTIDE SEQUENCE</scope>
    <source>
        <strain evidence="2">ZCTH01-B2</strain>
    </source>
</reference>
<dbReference type="GO" id="GO:0046872">
    <property type="term" value="F:metal ion binding"/>
    <property type="evidence" value="ECO:0007669"/>
    <property type="project" value="InterPro"/>
</dbReference>
<dbReference type="InterPro" id="IPR011249">
    <property type="entry name" value="Metalloenz_LuxS/M16"/>
</dbReference>
<dbReference type="NCBIfam" id="NF047422">
    <property type="entry name" value="YfmF_fam"/>
    <property type="match status" value="1"/>
</dbReference>
<dbReference type="Proteomes" id="UP000732377">
    <property type="component" value="Unassembled WGS sequence"/>
</dbReference>
<dbReference type="Pfam" id="PF05193">
    <property type="entry name" value="Peptidase_M16_C"/>
    <property type="match status" value="1"/>
</dbReference>
<dbReference type="PANTHER" id="PTHR11851">
    <property type="entry name" value="METALLOPROTEASE"/>
    <property type="match status" value="1"/>
</dbReference>
<dbReference type="Gene3D" id="3.30.830.10">
    <property type="entry name" value="Metalloenzyme, LuxS/M16 peptidase-like"/>
    <property type="match status" value="2"/>
</dbReference>
<name>A0A953I567_SYMTR</name>
<feature type="domain" description="Peptidase M16 C-terminal" evidence="1">
    <location>
        <begin position="186"/>
        <end position="360"/>
    </location>
</feature>
<evidence type="ECO:0000313" key="2">
    <source>
        <dbReference type="EMBL" id="MBY6277830.1"/>
    </source>
</evidence>
<comment type="caution">
    <text evidence="2">The sequence shown here is derived from an EMBL/GenBank/DDBJ whole genome shotgun (WGS) entry which is preliminary data.</text>
</comment>
<evidence type="ECO:0000313" key="3">
    <source>
        <dbReference type="Proteomes" id="UP000732377"/>
    </source>
</evidence>